<dbReference type="Pfam" id="PF19994">
    <property type="entry name" value="GASH"/>
    <property type="match status" value="2"/>
</dbReference>
<proteinExistence type="predicted"/>
<dbReference type="EMBL" id="BKBW01000014">
    <property type="protein sequence ID" value="GEQ77574.1"/>
    <property type="molecule type" value="Genomic_DNA"/>
</dbReference>
<dbReference type="Proteomes" id="UP000323105">
    <property type="component" value="Unassembled WGS sequence"/>
</dbReference>
<dbReference type="AlphaFoldDB" id="A0A5A7ML72"/>
<gene>
    <name evidence="2" type="ORF">CTTA_4579</name>
</gene>
<name>A0A5A7ML72_COMTE</name>
<evidence type="ECO:0000313" key="3">
    <source>
        <dbReference type="Proteomes" id="UP000323105"/>
    </source>
</evidence>
<dbReference type="RefSeq" id="WP_149356930.1">
    <property type="nucleotide sequence ID" value="NZ_BKBW01000014.1"/>
</dbReference>
<accession>A0A5A7ML72</accession>
<evidence type="ECO:0000259" key="1">
    <source>
        <dbReference type="Pfam" id="PF19994"/>
    </source>
</evidence>
<comment type="caution">
    <text evidence="2">The sequence shown here is derived from an EMBL/GenBank/DDBJ whole genome shotgun (WGS) entry which is preliminary data.</text>
</comment>
<evidence type="ECO:0000313" key="2">
    <source>
        <dbReference type="EMBL" id="GEQ77574.1"/>
    </source>
</evidence>
<organism evidence="2 3">
    <name type="scientific">Comamonas testosteroni</name>
    <name type="common">Pseudomonas testosteroni</name>
    <dbReference type="NCBI Taxonomy" id="285"/>
    <lineage>
        <taxon>Bacteria</taxon>
        <taxon>Pseudomonadati</taxon>
        <taxon>Pseudomonadota</taxon>
        <taxon>Betaproteobacteria</taxon>
        <taxon>Burkholderiales</taxon>
        <taxon>Comamonadaceae</taxon>
        <taxon>Comamonas</taxon>
    </lineage>
</organism>
<reference evidence="2 3" key="1">
    <citation type="journal article" date="2019" name="Microbiol. Resour. Announc.">
        <title>Draft Genome Sequence of Comamonas testosteroni TA441, a Bacterium That Has a Cryptic Phenol Degradation Gene Cluster.</title>
        <authorList>
            <person name="Arai H."/>
            <person name="Ishii M."/>
        </authorList>
    </citation>
    <scope>NUCLEOTIDE SEQUENCE [LARGE SCALE GENOMIC DNA]</scope>
    <source>
        <strain evidence="2 3">TA441</strain>
    </source>
</reference>
<protein>
    <recommendedName>
        <fullName evidence="1">GTPase-associated system helical domain-containing protein</fullName>
    </recommendedName>
</protein>
<sequence>MKSLALHMRISTLNPNDDEVNSRRAAGTALASAWAKSKLASAAIERAQQVAEALWSDLPPVNLAAEVETSVQVHSSSFLASDRPLEVGICAAVAVSGMLDSKVNVEGFSATDVFATALWSALSFQPPLQDAKREAMRVEILEGVQARAMAAADLSRARTAVDDFGAFSVVDGDEAKTTTNFKKATGDTIKALRRNAALDREEIDFLWWTLVARSRVLKKPLQAIDEPVRAVVAGIEAAQYLRRFPCEAHRELVLRSLDTNPFLNLNALIDALGESREKVATAYLDTADTTAQPLVFPLLNTIHTGVVDVEGASIERSSEEWGARALLEAGLLHLSVVGVTSL</sequence>
<dbReference type="InterPro" id="IPR045523">
    <property type="entry name" value="GASH"/>
</dbReference>
<feature type="domain" description="GTPase-associated system helical" evidence="1">
    <location>
        <begin position="1"/>
        <end position="152"/>
    </location>
</feature>
<feature type="domain" description="GTPase-associated system helical" evidence="1">
    <location>
        <begin position="173"/>
        <end position="302"/>
    </location>
</feature>